<dbReference type="AlphaFoldDB" id="A0AAD4N7M0"/>
<dbReference type="Pfam" id="PF05033">
    <property type="entry name" value="Pre-SET"/>
    <property type="match status" value="1"/>
</dbReference>
<evidence type="ECO:0000259" key="5">
    <source>
        <dbReference type="PROSITE" id="PS50280"/>
    </source>
</evidence>
<dbReference type="Gene3D" id="2.170.270.10">
    <property type="entry name" value="SET domain"/>
    <property type="match status" value="1"/>
</dbReference>
<evidence type="ECO:0000313" key="7">
    <source>
        <dbReference type="Proteomes" id="UP001201812"/>
    </source>
</evidence>
<evidence type="ECO:0000256" key="1">
    <source>
        <dbReference type="ARBA" id="ARBA00004286"/>
    </source>
</evidence>
<sequence>MKIMDDLSDGKAVYPIPVINTVDDDDVDPSYQYISKNVDKDIREEHFKGCKCVGKCVRGRCPCIDKSTIELYHDGRVKNAGNYLHGFFTERLYECDAATCKGCAGKCSQRMTPETFNLKVELFKTKDAGWAVRSKQYIECGTFVAEFVGEVLSLKEAGVRQRPEDYSYHVHNRDTRYGHYVDPTRYGNISRFFNHSCFPNLIPLQYFSSHRDKTRASIGFIASRHIMPEDEMTIDYGHEWWENRIEFYKDFYCRCKWVYCSFPAPEQEQLSIEEAEAFGIKIVQENHKRMMEYKTKKLKEEAARKWSKIKKDEPHV</sequence>
<keyword evidence="2" id="KW-0158">Chromosome</keyword>
<dbReference type="InterPro" id="IPR043550">
    <property type="entry name" value="EHMT1/EHMT2"/>
</dbReference>
<dbReference type="PANTHER" id="PTHR46307">
    <property type="entry name" value="G9A, ISOFORM B"/>
    <property type="match status" value="1"/>
</dbReference>
<dbReference type="SMART" id="SM00468">
    <property type="entry name" value="PreSET"/>
    <property type="match status" value="1"/>
</dbReference>
<dbReference type="GO" id="GO:0032259">
    <property type="term" value="P:methylation"/>
    <property type="evidence" value="ECO:0007669"/>
    <property type="project" value="UniProtKB-KW"/>
</dbReference>
<reference evidence="6" key="1">
    <citation type="submission" date="2022-01" db="EMBL/GenBank/DDBJ databases">
        <title>Genome Sequence Resource for Two Populations of Ditylenchus destructor, the Migratory Endoparasitic Phytonematode.</title>
        <authorList>
            <person name="Zhang H."/>
            <person name="Lin R."/>
            <person name="Xie B."/>
        </authorList>
    </citation>
    <scope>NUCLEOTIDE SEQUENCE</scope>
    <source>
        <strain evidence="6">BazhouSP</strain>
    </source>
</reference>
<keyword evidence="4" id="KW-0949">S-adenosyl-L-methionine</keyword>
<evidence type="ECO:0000256" key="3">
    <source>
        <dbReference type="ARBA" id="ARBA00022603"/>
    </source>
</evidence>
<comment type="caution">
    <text evidence="6">The sequence shown here is derived from an EMBL/GenBank/DDBJ whole genome shotgun (WGS) entry which is preliminary data.</text>
</comment>
<dbReference type="InterPro" id="IPR001214">
    <property type="entry name" value="SET_dom"/>
</dbReference>
<feature type="domain" description="SET" evidence="5">
    <location>
        <begin position="118"/>
        <end position="237"/>
    </location>
</feature>
<dbReference type="SMART" id="SM00317">
    <property type="entry name" value="SET"/>
    <property type="match status" value="1"/>
</dbReference>
<comment type="subcellular location">
    <subcellularLocation>
        <location evidence="1">Chromosome</location>
    </subcellularLocation>
</comment>
<dbReference type="PANTHER" id="PTHR46307:SF4">
    <property type="entry name" value="G9A, ISOFORM B"/>
    <property type="match status" value="1"/>
</dbReference>
<name>A0AAD4N7M0_9BILA</name>
<dbReference type="Pfam" id="PF00856">
    <property type="entry name" value="SET"/>
    <property type="match status" value="1"/>
</dbReference>
<evidence type="ECO:0000256" key="2">
    <source>
        <dbReference type="ARBA" id="ARBA00022454"/>
    </source>
</evidence>
<dbReference type="GO" id="GO:0000122">
    <property type="term" value="P:negative regulation of transcription by RNA polymerase II"/>
    <property type="evidence" value="ECO:0007669"/>
    <property type="project" value="TreeGrafter"/>
</dbReference>
<organism evidence="6 7">
    <name type="scientific">Ditylenchus destructor</name>
    <dbReference type="NCBI Taxonomy" id="166010"/>
    <lineage>
        <taxon>Eukaryota</taxon>
        <taxon>Metazoa</taxon>
        <taxon>Ecdysozoa</taxon>
        <taxon>Nematoda</taxon>
        <taxon>Chromadorea</taxon>
        <taxon>Rhabditida</taxon>
        <taxon>Tylenchina</taxon>
        <taxon>Tylenchomorpha</taxon>
        <taxon>Sphaerularioidea</taxon>
        <taxon>Anguinidae</taxon>
        <taxon>Anguininae</taxon>
        <taxon>Ditylenchus</taxon>
    </lineage>
</organism>
<keyword evidence="7" id="KW-1185">Reference proteome</keyword>
<dbReference type="GO" id="GO:0005634">
    <property type="term" value="C:nucleus"/>
    <property type="evidence" value="ECO:0007669"/>
    <property type="project" value="InterPro"/>
</dbReference>
<dbReference type="EMBL" id="JAKKPZ010000013">
    <property type="protein sequence ID" value="KAI1714478.1"/>
    <property type="molecule type" value="Genomic_DNA"/>
</dbReference>
<dbReference type="PROSITE" id="PS50280">
    <property type="entry name" value="SET"/>
    <property type="match status" value="1"/>
</dbReference>
<gene>
    <name evidence="6" type="ORF">DdX_08573</name>
</gene>
<dbReference type="GO" id="GO:0046974">
    <property type="term" value="F:histone H3K9 methyltransferase activity"/>
    <property type="evidence" value="ECO:0007669"/>
    <property type="project" value="TreeGrafter"/>
</dbReference>
<dbReference type="InterPro" id="IPR007728">
    <property type="entry name" value="Pre-SET_dom"/>
</dbReference>
<protein>
    <submittedName>
        <fullName evidence="6">SET domain-containing protein</fullName>
    </submittedName>
</protein>
<dbReference type="GO" id="GO:0008270">
    <property type="term" value="F:zinc ion binding"/>
    <property type="evidence" value="ECO:0007669"/>
    <property type="project" value="InterPro"/>
</dbReference>
<dbReference type="Proteomes" id="UP001201812">
    <property type="component" value="Unassembled WGS sequence"/>
</dbReference>
<dbReference type="GO" id="GO:0000785">
    <property type="term" value="C:chromatin"/>
    <property type="evidence" value="ECO:0007669"/>
    <property type="project" value="TreeGrafter"/>
</dbReference>
<keyword evidence="3" id="KW-0489">Methyltransferase</keyword>
<evidence type="ECO:0000256" key="4">
    <source>
        <dbReference type="ARBA" id="ARBA00022691"/>
    </source>
</evidence>
<proteinExistence type="predicted"/>
<keyword evidence="3" id="KW-0808">Transferase</keyword>
<accession>A0AAD4N7M0</accession>
<dbReference type="InterPro" id="IPR046341">
    <property type="entry name" value="SET_dom_sf"/>
</dbReference>
<dbReference type="GO" id="GO:0002039">
    <property type="term" value="F:p53 binding"/>
    <property type="evidence" value="ECO:0007669"/>
    <property type="project" value="InterPro"/>
</dbReference>
<dbReference type="SUPFAM" id="SSF82199">
    <property type="entry name" value="SET domain"/>
    <property type="match status" value="1"/>
</dbReference>
<evidence type="ECO:0000313" key="6">
    <source>
        <dbReference type="EMBL" id="KAI1714478.1"/>
    </source>
</evidence>